<dbReference type="NCBIfam" id="TIGR01256">
    <property type="entry name" value="modA"/>
    <property type="match status" value="1"/>
</dbReference>
<dbReference type="EMBL" id="QGGU01000016">
    <property type="protein sequence ID" value="PWK43606.1"/>
    <property type="molecule type" value="Genomic_DNA"/>
</dbReference>
<dbReference type="OrthoDB" id="9785015at2"/>
<keyword evidence="2 4" id="KW-0479">Metal-binding</keyword>
<dbReference type="SUPFAM" id="SSF53850">
    <property type="entry name" value="Periplasmic binding protein-like II"/>
    <property type="match status" value="1"/>
</dbReference>
<dbReference type="InterPro" id="IPR005950">
    <property type="entry name" value="ModA"/>
</dbReference>
<dbReference type="Gene3D" id="3.40.190.10">
    <property type="entry name" value="Periplasmic binding protein-like II"/>
    <property type="match status" value="2"/>
</dbReference>
<feature type="signal peptide" evidence="5">
    <location>
        <begin position="1"/>
        <end position="17"/>
    </location>
</feature>
<dbReference type="Proteomes" id="UP000245790">
    <property type="component" value="Unassembled WGS sequence"/>
</dbReference>
<organism evidence="6 7">
    <name type="scientific">Pleionea mediterranea</name>
    <dbReference type="NCBI Taxonomy" id="523701"/>
    <lineage>
        <taxon>Bacteria</taxon>
        <taxon>Pseudomonadati</taxon>
        <taxon>Pseudomonadota</taxon>
        <taxon>Gammaproteobacteria</taxon>
        <taxon>Oceanospirillales</taxon>
        <taxon>Pleioneaceae</taxon>
        <taxon>Pleionea</taxon>
    </lineage>
</organism>
<proteinExistence type="inferred from homology"/>
<dbReference type="RefSeq" id="WP_109765041.1">
    <property type="nucleotide sequence ID" value="NZ_QGGU01000016.1"/>
</dbReference>
<dbReference type="Pfam" id="PF13531">
    <property type="entry name" value="SBP_bac_11"/>
    <property type="match status" value="1"/>
</dbReference>
<keyword evidence="7" id="KW-1185">Reference proteome</keyword>
<dbReference type="PANTHER" id="PTHR30632:SF14">
    <property type="entry name" value="TUNGSTATE_MOLYBDATE_CHROMATE-BINDING PROTEIN MODA"/>
    <property type="match status" value="1"/>
</dbReference>
<keyword evidence="4" id="KW-0500">Molybdenum</keyword>
<dbReference type="GO" id="GO:0015689">
    <property type="term" value="P:molybdate ion transport"/>
    <property type="evidence" value="ECO:0007669"/>
    <property type="project" value="InterPro"/>
</dbReference>
<sequence length="266" mass="29646">MLRYFLLLAILSNFAFSDELTVAVASNFVKPMRDLSNIYQVSTNQSITIVSGSSAKLMAQIKQGAPYDLFFSADQEKVSKLIEYGLADTASRQQYAKGRLVLWSAQCMSQSKATAEPSSYRRLVNNDFNHLAIANPILAPYGRASVESLKSLTLYSNLKSKLVYGENIAQTYQFVYSANSDLGLVALSQVIEYLSPSTSSSTLTEKNDSQKTQQCGWLVPEHLHSPIIQEVVVVKGKNENAAQKFLDFMVSDKIQQRLLQYGYESF</sequence>
<keyword evidence="3 5" id="KW-0732">Signal</keyword>
<dbReference type="InterPro" id="IPR044084">
    <property type="entry name" value="AvModA-like_subst-bd"/>
</dbReference>
<evidence type="ECO:0000256" key="5">
    <source>
        <dbReference type="SAM" id="SignalP"/>
    </source>
</evidence>
<evidence type="ECO:0000313" key="7">
    <source>
        <dbReference type="Proteomes" id="UP000245790"/>
    </source>
</evidence>
<evidence type="ECO:0000256" key="2">
    <source>
        <dbReference type="ARBA" id="ARBA00022723"/>
    </source>
</evidence>
<dbReference type="PIRSF" id="PIRSF004846">
    <property type="entry name" value="ModA"/>
    <property type="match status" value="1"/>
</dbReference>
<feature type="chain" id="PRO_5016260500" evidence="5">
    <location>
        <begin position="18"/>
        <end position="266"/>
    </location>
</feature>
<dbReference type="InterPro" id="IPR050682">
    <property type="entry name" value="ModA/WtpA"/>
</dbReference>
<evidence type="ECO:0000313" key="6">
    <source>
        <dbReference type="EMBL" id="PWK43606.1"/>
    </source>
</evidence>
<name>A0A316F8L5_9GAMM</name>
<evidence type="ECO:0000256" key="4">
    <source>
        <dbReference type="PIRSR" id="PIRSR004846-1"/>
    </source>
</evidence>
<dbReference type="GO" id="GO:0046872">
    <property type="term" value="F:metal ion binding"/>
    <property type="evidence" value="ECO:0007669"/>
    <property type="project" value="UniProtKB-KW"/>
</dbReference>
<comment type="similarity">
    <text evidence="1">Belongs to the bacterial solute-binding protein ModA family.</text>
</comment>
<accession>A0A316F8L5</accession>
<reference evidence="6 7" key="1">
    <citation type="submission" date="2018-05" db="EMBL/GenBank/DDBJ databases">
        <title>Genomic Encyclopedia of Type Strains, Phase IV (KMG-IV): sequencing the most valuable type-strain genomes for metagenomic binning, comparative biology and taxonomic classification.</title>
        <authorList>
            <person name="Goeker M."/>
        </authorList>
    </citation>
    <scope>NUCLEOTIDE SEQUENCE [LARGE SCALE GENOMIC DNA]</scope>
    <source>
        <strain evidence="6 7">DSM 25350</strain>
    </source>
</reference>
<feature type="binding site" evidence="4">
    <location>
        <position position="54"/>
    </location>
    <ligand>
        <name>molybdate</name>
        <dbReference type="ChEBI" id="CHEBI:36264"/>
    </ligand>
</feature>
<dbReference type="PANTHER" id="PTHR30632">
    <property type="entry name" value="MOLYBDATE-BINDING PERIPLASMIC PROTEIN"/>
    <property type="match status" value="1"/>
</dbReference>
<protein>
    <submittedName>
        <fullName evidence="6">Molybdate transport system substrate-binding protein</fullName>
    </submittedName>
</protein>
<evidence type="ECO:0000256" key="3">
    <source>
        <dbReference type="ARBA" id="ARBA00022729"/>
    </source>
</evidence>
<dbReference type="AlphaFoldDB" id="A0A316F8L5"/>
<dbReference type="GO" id="GO:0030973">
    <property type="term" value="F:molybdate ion binding"/>
    <property type="evidence" value="ECO:0007669"/>
    <property type="project" value="InterPro"/>
</dbReference>
<feature type="binding site" evidence="4">
    <location>
        <position position="168"/>
    </location>
    <ligand>
        <name>molybdate</name>
        <dbReference type="ChEBI" id="CHEBI:36264"/>
    </ligand>
</feature>
<comment type="caution">
    <text evidence="6">The sequence shown here is derived from an EMBL/GenBank/DDBJ whole genome shotgun (WGS) entry which is preliminary data.</text>
</comment>
<dbReference type="CDD" id="cd13539">
    <property type="entry name" value="PBP2_AvModA"/>
    <property type="match status" value="1"/>
</dbReference>
<evidence type="ECO:0000256" key="1">
    <source>
        <dbReference type="ARBA" id="ARBA00009175"/>
    </source>
</evidence>
<gene>
    <name evidence="6" type="ORF">C8D97_11620</name>
</gene>